<dbReference type="FunFam" id="2.60.40.10:FF:000700">
    <property type="entry name" value="Basement membrane-specific heparan sulfate proteoglycan core protein"/>
    <property type="match status" value="1"/>
</dbReference>
<accession>A0A2G9RN11</accession>
<dbReference type="InterPro" id="IPR007110">
    <property type="entry name" value="Ig-like_dom"/>
</dbReference>
<sequence length="991" mass="107102">MSPLSLLLRRVHLLSKDCGSGAVIVRSRDDYSNGMIAVRNAGTGTHPTAMIEPRQLTVQQGQPAEFRCTASGNPPPTVEWTGGQNGGIPYRASIQGGVLRFPSVQVSDEGQYTCIVRNSHGQHIARADLRVHIGGNLPVVQVSPERTEVREGDTVRLYCRAGGTPMATISWRKQGGILPPQARAERTDIATLVIPSISAADAGTYLCVGTNTAGTSEARIEVIVVRGESSSRILLRLLYNKTFDLLFVFCIWFPATGSAPLVRIEPSSDTLQEGQTVELNCVVASYPQAVVTWHRSDRPLSPNHQVYGSRLRILHASTTDSGEYICRVTNGFGTQQASIIITITPIYSENIPVLRIESSSGSLVEGQTLELDCQVSGFPGAEVTWYRPGVPLSPNHQVSGSRLRILQASAADSGEYICRVTVGTFTQQASTFVTVSRISVDRKYLHRISMFFVVVPLCNILQLTSSPTFSAASFVPVLKIEPSSSSVAEGQTLELNCVVSGQPNADVTWQRTGQPLAPNHQVLGSRLRIVQASVADSGEYICRVTSGGVTRQASITVTITHRMGPVISTGITPTIRVESPSDSLAEGKTVVLNCIVEGQTHQEVTWYRQGLPLSANHQKSGSRLRIVNASPRDSGEYICQVSGGSGIQAASIMVTIEGSHHMGVSTWYVTSCRNADLQRAEEEQRSGLYVLRSSGRTAGVQTFVYQSSSSVSLFVISYRRFDAGSGMATIRYPIPLSLGEFHTITLYRNLNQGSLVVDNQTPVNGTSQGKFQGLDLNEEIYLGGYPNYEVVSKTGLGKGFIGCVRQLILQGEEVIFKDLDLVTTGISNCRTCRDRPCKHEGESSPPQLLSHLKLAPLCGAPPALQHHLFTGIYRLKVFLPSYILCRKPSGLRMACMILIREGKSGSIQVDGEEVVSGSSPGKNIMVDTKASIYIGGAPEVQLTTAGKFLSGITGCIKNLVILNARPSDQLHQPIDLKHNAESGHNTKECPS</sequence>
<organism evidence="4 5">
    <name type="scientific">Aquarana catesbeiana</name>
    <name type="common">American bullfrog</name>
    <name type="synonym">Rana catesbeiana</name>
    <dbReference type="NCBI Taxonomy" id="8400"/>
    <lineage>
        <taxon>Eukaryota</taxon>
        <taxon>Metazoa</taxon>
        <taxon>Chordata</taxon>
        <taxon>Craniata</taxon>
        <taxon>Vertebrata</taxon>
        <taxon>Euteleostomi</taxon>
        <taxon>Amphibia</taxon>
        <taxon>Batrachia</taxon>
        <taxon>Anura</taxon>
        <taxon>Neobatrachia</taxon>
        <taxon>Ranoidea</taxon>
        <taxon>Ranidae</taxon>
        <taxon>Aquarana</taxon>
    </lineage>
</organism>
<evidence type="ECO:0000259" key="3">
    <source>
        <dbReference type="PROSITE" id="PS50835"/>
    </source>
</evidence>
<dbReference type="InterPro" id="IPR050958">
    <property type="entry name" value="Cell_Adh-Cytoskel_Orgn"/>
</dbReference>
<evidence type="ECO:0000313" key="5">
    <source>
        <dbReference type="Proteomes" id="UP000228934"/>
    </source>
</evidence>
<dbReference type="GO" id="GO:0008046">
    <property type="term" value="F:axon guidance receptor activity"/>
    <property type="evidence" value="ECO:0007669"/>
    <property type="project" value="TreeGrafter"/>
</dbReference>
<dbReference type="InterPro" id="IPR013106">
    <property type="entry name" value="Ig_V-set"/>
</dbReference>
<dbReference type="InterPro" id="IPR013320">
    <property type="entry name" value="ConA-like_dom_sf"/>
</dbReference>
<dbReference type="SUPFAM" id="SSF49899">
    <property type="entry name" value="Concanavalin A-like lectins/glucanases"/>
    <property type="match status" value="2"/>
</dbReference>
<reference evidence="5" key="1">
    <citation type="journal article" date="2017" name="Nat. Commun.">
        <title>The North American bullfrog draft genome provides insight into hormonal regulation of long noncoding RNA.</title>
        <authorList>
            <person name="Hammond S.A."/>
            <person name="Warren R.L."/>
            <person name="Vandervalk B.P."/>
            <person name="Kucuk E."/>
            <person name="Khan H."/>
            <person name="Gibb E.A."/>
            <person name="Pandoh P."/>
            <person name="Kirk H."/>
            <person name="Zhao Y."/>
            <person name="Jones M."/>
            <person name="Mungall A.J."/>
            <person name="Coope R."/>
            <person name="Pleasance S."/>
            <person name="Moore R.A."/>
            <person name="Holt R.A."/>
            <person name="Round J.M."/>
            <person name="Ohora S."/>
            <person name="Walle B.V."/>
            <person name="Veldhoen N."/>
            <person name="Helbing C.C."/>
            <person name="Birol I."/>
        </authorList>
    </citation>
    <scope>NUCLEOTIDE SEQUENCE [LARGE SCALE GENOMIC DNA]</scope>
</reference>
<dbReference type="CDD" id="cd00110">
    <property type="entry name" value="LamG"/>
    <property type="match status" value="2"/>
</dbReference>
<feature type="domain" description="Ig-like" evidence="3">
    <location>
        <begin position="260"/>
        <end position="342"/>
    </location>
</feature>
<dbReference type="InterPro" id="IPR013098">
    <property type="entry name" value="Ig_I-set"/>
</dbReference>
<evidence type="ECO:0008006" key="6">
    <source>
        <dbReference type="Google" id="ProtNLM"/>
    </source>
</evidence>
<dbReference type="GO" id="GO:0043025">
    <property type="term" value="C:neuronal cell body"/>
    <property type="evidence" value="ECO:0007669"/>
    <property type="project" value="TreeGrafter"/>
</dbReference>
<dbReference type="InterPro" id="IPR013783">
    <property type="entry name" value="Ig-like_fold"/>
</dbReference>
<name>A0A2G9RN11_AQUCT</name>
<dbReference type="GO" id="GO:0007156">
    <property type="term" value="P:homophilic cell adhesion via plasma membrane adhesion molecules"/>
    <property type="evidence" value="ECO:0007669"/>
    <property type="project" value="TreeGrafter"/>
</dbReference>
<dbReference type="Proteomes" id="UP000228934">
    <property type="component" value="Unassembled WGS sequence"/>
</dbReference>
<dbReference type="FunFam" id="2.60.40.10:FF:002701">
    <property type="match status" value="2"/>
</dbReference>
<dbReference type="PROSITE" id="PS50025">
    <property type="entry name" value="LAM_G_DOMAIN"/>
    <property type="match status" value="1"/>
</dbReference>
<protein>
    <recommendedName>
        <fullName evidence="6">Basement membrane-specific heparan sulfate proteoglycan core protein</fullName>
    </recommendedName>
</protein>
<feature type="domain" description="Ig-like" evidence="3">
    <location>
        <begin position="47"/>
        <end position="130"/>
    </location>
</feature>
<gene>
    <name evidence="4" type="ORF">AB205_0082710</name>
</gene>
<feature type="domain" description="Ig-like" evidence="3">
    <location>
        <begin position="476"/>
        <end position="556"/>
    </location>
</feature>
<feature type="domain" description="Ig-like" evidence="3">
    <location>
        <begin position="352"/>
        <end position="434"/>
    </location>
</feature>
<dbReference type="SMART" id="SM00406">
    <property type="entry name" value="IGv"/>
    <property type="match status" value="5"/>
</dbReference>
<dbReference type="InterPro" id="IPR036179">
    <property type="entry name" value="Ig-like_dom_sf"/>
</dbReference>
<dbReference type="SMART" id="SM00408">
    <property type="entry name" value="IGc2"/>
    <property type="match status" value="6"/>
</dbReference>
<dbReference type="InterPro" id="IPR003598">
    <property type="entry name" value="Ig_sub2"/>
</dbReference>
<dbReference type="GO" id="GO:0005886">
    <property type="term" value="C:plasma membrane"/>
    <property type="evidence" value="ECO:0007669"/>
    <property type="project" value="TreeGrafter"/>
</dbReference>
<dbReference type="SMART" id="SM00282">
    <property type="entry name" value="LamG"/>
    <property type="match status" value="1"/>
</dbReference>
<dbReference type="InterPro" id="IPR003599">
    <property type="entry name" value="Ig_sub"/>
</dbReference>
<dbReference type="Gene3D" id="2.60.40.10">
    <property type="entry name" value="Immunoglobulins"/>
    <property type="match status" value="6"/>
</dbReference>
<dbReference type="SUPFAM" id="SSF48726">
    <property type="entry name" value="Immunoglobulin"/>
    <property type="match status" value="6"/>
</dbReference>
<dbReference type="AlphaFoldDB" id="A0A2G9RN11"/>
<feature type="domain" description="Laminin G" evidence="2">
    <location>
        <begin position="651"/>
        <end position="832"/>
    </location>
</feature>
<proteinExistence type="predicted"/>
<dbReference type="GO" id="GO:0050808">
    <property type="term" value="P:synapse organization"/>
    <property type="evidence" value="ECO:0007669"/>
    <property type="project" value="TreeGrafter"/>
</dbReference>
<dbReference type="EMBL" id="KV936369">
    <property type="protein sequence ID" value="PIO28613.1"/>
    <property type="molecule type" value="Genomic_DNA"/>
</dbReference>
<dbReference type="PROSITE" id="PS50835">
    <property type="entry name" value="IG_LIKE"/>
    <property type="match status" value="6"/>
</dbReference>
<comment type="caution">
    <text evidence="1">Lacks conserved residue(s) required for the propagation of feature annotation.</text>
</comment>
<feature type="domain" description="Ig-like" evidence="3">
    <location>
        <begin position="573"/>
        <end position="655"/>
    </location>
</feature>
<dbReference type="Pfam" id="PF13927">
    <property type="entry name" value="Ig_3"/>
    <property type="match status" value="3"/>
</dbReference>
<dbReference type="InterPro" id="IPR001791">
    <property type="entry name" value="Laminin_G"/>
</dbReference>
<dbReference type="GO" id="GO:0030424">
    <property type="term" value="C:axon"/>
    <property type="evidence" value="ECO:0007669"/>
    <property type="project" value="TreeGrafter"/>
</dbReference>
<dbReference type="Gene3D" id="2.60.120.200">
    <property type="match status" value="2"/>
</dbReference>
<dbReference type="CDD" id="cd00096">
    <property type="entry name" value="Ig"/>
    <property type="match status" value="3"/>
</dbReference>
<evidence type="ECO:0000256" key="1">
    <source>
        <dbReference type="PROSITE-ProRule" id="PRU00122"/>
    </source>
</evidence>
<dbReference type="OrthoDB" id="10055367at2759"/>
<dbReference type="FunFam" id="2.60.40.10:FF:000709">
    <property type="entry name" value="basement membrane-specific heparan sulfate proteoglycan core protein"/>
    <property type="match status" value="1"/>
</dbReference>
<dbReference type="SMART" id="SM00409">
    <property type="entry name" value="IG"/>
    <property type="match status" value="6"/>
</dbReference>
<dbReference type="Pfam" id="PF00054">
    <property type="entry name" value="Laminin_G_1"/>
    <property type="match status" value="2"/>
</dbReference>
<dbReference type="PANTHER" id="PTHR45080">
    <property type="entry name" value="CONTACTIN 5"/>
    <property type="match status" value="1"/>
</dbReference>
<evidence type="ECO:0000259" key="2">
    <source>
        <dbReference type="PROSITE" id="PS50025"/>
    </source>
</evidence>
<keyword evidence="5" id="KW-1185">Reference proteome</keyword>
<evidence type="ECO:0000313" key="4">
    <source>
        <dbReference type="EMBL" id="PIO28613.1"/>
    </source>
</evidence>
<dbReference type="Pfam" id="PF07679">
    <property type="entry name" value="I-set"/>
    <property type="match status" value="3"/>
</dbReference>
<feature type="domain" description="Ig-like" evidence="3">
    <location>
        <begin position="138"/>
        <end position="221"/>
    </location>
</feature>
<dbReference type="PANTHER" id="PTHR45080:SF30">
    <property type="entry name" value="HEPARAN SULFATE PROTEOGLYCAN 2"/>
    <property type="match status" value="1"/>
</dbReference>